<organism evidence="2">
    <name type="scientific">hydrothermal vent metagenome</name>
    <dbReference type="NCBI Taxonomy" id="652676"/>
    <lineage>
        <taxon>unclassified sequences</taxon>
        <taxon>metagenomes</taxon>
        <taxon>ecological metagenomes</taxon>
    </lineage>
</organism>
<gene>
    <name evidence="2" type="ORF">MNBD_ALPHA01-1345</name>
</gene>
<dbReference type="InterPro" id="IPR037682">
    <property type="entry name" value="TonB_C"/>
</dbReference>
<evidence type="ECO:0000259" key="1">
    <source>
        <dbReference type="PROSITE" id="PS52015"/>
    </source>
</evidence>
<feature type="domain" description="TonB C-terminal" evidence="1">
    <location>
        <begin position="1"/>
        <end position="48"/>
    </location>
</feature>
<dbReference type="InterPro" id="IPR003538">
    <property type="entry name" value="TonB"/>
</dbReference>
<dbReference type="Gene3D" id="3.30.2420.10">
    <property type="entry name" value="TonB"/>
    <property type="match status" value="1"/>
</dbReference>
<dbReference type="GO" id="GO:0030288">
    <property type="term" value="C:outer membrane-bounded periplasmic space"/>
    <property type="evidence" value="ECO:0007669"/>
    <property type="project" value="InterPro"/>
</dbReference>
<dbReference type="EMBL" id="UOEJ01000025">
    <property type="protein sequence ID" value="VAV91970.1"/>
    <property type="molecule type" value="Genomic_DNA"/>
</dbReference>
<sequence length="48" mass="5463">MQGALRPLYKIPPTYPRNALVSRKEGYIIAEFTVDELGQVEDLKVIET</sequence>
<accession>A0A3B0RG66</accession>
<dbReference type="Pfam" id="PF03544">
    <property type="entry name" value="TonB_C"/>
    <property type="match status" value="1"/>
</dbReference>
<dbReference type="SUPFAM" id="SSF74653">
    <property type="entry name" value="TolA/TonB C-terminal domain"/>
    <property type="match status" value="1"/>
</dbReference>
<proteinExistence type="predicted"/>
<dbReference type="PRINTS" id="PR01374">
    <property type="entry name" value="TONBPROTEIN"/>
</dbReference>
<dbReference type="PROSITE" id="PS52015">
    <property type="entry name" value="TONB_CTD"/>
    <property type="match status" value="1"/>
</dbReference>
<name>A0A3B0RG66_9ZZZZ</name>
<feature type="non-terminal residue" evidence="2">
    <location>
        <position position="48"/>
    </location>
</feature>
<dbReference type="AlphaFoldDB" id="A0A3B0RG66"/>
<dbReference type="GO" id="GO:0015891">
    <property type="term" value="P:siderophore transport"/>
    <property type="evidence" value="ECO:0007669"/>
    <property type="project" value="InterPro"/>
</dbReference>
<evidence type="ECO:0000313" key="2">
    <source>
        <dbReference type="EMBL" id="VAV91970.1"/>
    </source>
</evidence>
<reference evidence="2" key="1">
    <citation type="submission" date="2018-06" db="EMBL/GenBank/DDBJ databases">
        <authorList>
            <person name="Zhirakovskaya E."/>
        </authorList>
    </citation>
    <scope>NUCLEOTIDE SEQUENCE</scope>
</reference>
<dbReference type="GO" id="GO:0055085">
    <property type="term" value="P:transmembrane transport"/>
    <property type="evidence" value="ECO:0007669"/>
    <property type="project" value="InterPro"/>
</dbReference>
<protein>
    <recommendedName>
        <fullName evidence="1">TonB C-terminal domain-containing protein</fullName>
    </recommendedName>
</protein>
<dbReference type="GO" id="GO:0031992">
    <property type="term" value="F:energy transducer activity"/>
    <property type="evidence" value="ECO:0007669"/>
    <property type="project" value="InterPro"/>
</dbReference>